<evidence type="ECO:0000256" key="10">
    <source>
        <dbReference type="ARBA" id="ARBA00032092"/>
    </source>
</evidence>
<keyword evidence="7" id="KW-0418">Kinase</keyword>
<dbReference type="Pfam" id="PF08241">
    <property type="entry name" value="Methyltransf_11"/>
    <property type="match status" value="1"/>
</dbReference>
<dbReference type="InterPro" id="IPR036393">
    <property type="entry name" value="AceGlu_kinase-like_sf"/>
</dbReference>
<evidence type="ECO:0000256" key="9">
    <source>
        <dbReference type="ARBA" id="ARBA00022975"/>
    </source>
</evidence>
<keyword evidence="9" id="KW-0665">Pyrimidine biosynthesis</keyword>
<dbReference type="Gene3D" id="3.40.1160.10">
    <property type="entry name" value="Acetylglutamate kinase-like"/>
    <property type="match status" value="1"/>
</dbReference>
<dbReference type="PANTHER" id="PTHR42833:SF4">
    <property type="entry name" value="URIDYLATE KINASE PUMPKIN, CHLOROPLASTIC"/>
    <property type="match status" value="1"/>
</dbReference>
<dbReference type="EC" id="2.7.4.22" evidence="3"/>
<organism evidence="13 14">
    <name type="scientific">Candidatus Roizmanbacteria bacterium RIFCSPLOWO2_02_FULL_36_11</name>
    <dbReference type="NCBI Taxonomy" id="1802071"/>
    <lineage>
        <taxon>Bacteria</taxon>
        <taxon>Candidatus Roizmaniibacteriota</taxon>
    </lineage>
</organism>
<name>A0A1F7JIA7_9BACT</name>
<comment type="caution">
    <text evidence="13">The sequence shown here is derived from an EMBL/GenBank/DDBJ whole genome shotgun (WGS) entry which is preliminary data.</text>
</comment>
<dbReference type="PANTHER" id="PTHR42833">
    <property type="entry name" value="URIDYLATE KINASE"/>
    <property type="match status" value="1"/>
</dbReference>
<dbReference type="CDD" id="cd02440">
    <property type="entry name" value="AdoMet_MTases"/>
    <property type="match status" value="1"/>
</dbReference>
<evidence type="ECO:0000259" key="12">
    <source>
        <dbReference type="Pfam" id="PF08241"/>
    </source>
</evidence>
<feature type="domain" description="Aspartate/glutamate/uridylate kinase" evidence="11">
    <location>
        <begin position="10"/>
        <end position="213"/>
    </location>
</feature>
<dbReference type="SUPFAM" id="SSF53633">
    <property type="entry name" value="Carbamate kinase-like"/>
    <property type="match status" value="1"/>
</dbReference>
<dbReference type="Proteomes" id="UP000177418">
    <property type="component" value="Unassembled WGS sequence"/>
</dbReference>
<protein>
    <recommendedName>
        <fullName evidence="3">UMP kinase</fullName>
        <ecNumber evidence="3">2.7.4.22</ecNumber>
    </recommendedName>
    <alternativeName>
        <fullName evidence="10">Uridine monophosphate kinase</fullName>
    </alternativeName>
</protein>
<dbReference type="EMBL" id="MGAV01000007">
    <property type="protein sequence ID" value="OGK55327.1"/>
    <property type="molecule type" value="Genomic_DNA"/>
</dbReference>
<evidence type="ECO:0000256" key="1">
    <source>
        <dbReference type="ARBA" id="ARBA00004791"/>
    </source>
</evidence>
<comment type="pathway">
    <text evidence="1">Pyrimidine metabolism; CTP biosynthesis via de novo pathway; UDP from UMP (UMPK route): step 1/1.</text>
</comment>
<evidence type="ECO:0000256" key="7">
    <source>
        <dbReference type="ARBA" id="ARBA00022777"/>
    </source>
</evidence>
<dbReference type="SUPFAM" id="SSF53335">
    <property type="entry name" value="S-adenosyl-L-methionine-dependent methyltransferases"/>
    <property type="match status" value="1"/>
</dbReference>
<dbReference type="InterPro" id="IPR011818">
    <property type="entry name" value="Uridylate_kinase_arch/spir"/>
</dbReference>
<dbReference type="GO" id="GO:0006225">
    <property type="term" value="P:UDP biosynthetic process"/>
    <property type="evidence" value="ECO:0007669"/>
    <property type="project" value="TreeGrafter"/>
</dbReference>
<proteinExistence type="inferred from homology"/>
<dbReference type="Gene3D" id="3.40.50.150">
    <property type="entry name" value="Vaccinia Virus protein VP39"/>
    <property type="match status" value="1"/>
</dbReference>
<evidence type="ECO:0000256" key="3">
    <source>
        <dbReference type="ARBA" id="ARBA00012899"/>
    </source>
</evidence>
<comment type="similarity">
    <text evidence="2">Belongs to the UMP kinase family.</text>
</comment>
<evidence type="ECO:0000256" key="8">
    <source>
        <dbReference type="ARBA" id="ARBA00022840"/>
    </source>
</evidence>
<keyword evidence="6" id="KW-0547">Nucleotide-binding</keyword>
<evidence type="ECO:0000313" key="13">
    <source>
        <dbReference type="EMBL" id="OGK55327.1"/>
    </source>
</evidence>
<gene>
    <name evidence="13" type="ORF">A3H78_04480</name>
</gene>
<dbReference type="GO" id="GO:0033862">
    <property type="term" value="F:UMP kinase activity"/>
    <property type="evidence" value="ECO:0007669"/>
    <property type="project" value="UniProtKB-EC"/>
</dbReference>
<reference evidence="13 14" key="1">
    <citation type="journal article" date="2016" name="Nat. Commun.">
        <title>Thousands of microbial genomes shed light on interconnected biogeochemical processes in an aquifer system.</title>
        <authorList>
            <person name="Anantharaman K."/>
            <person name="Brown C.T."/>
            <person name="Hug L.A."/>
            <person name="Sharon I."/>
            <person name="Castelle C.J."/>
            <person name="Probst A.J."/>
            <person name="Thomas B.C."/>
            <person name="Singh A."/>
            <person name="Wilkins M.J."/>
            <person name="Karaoz U."/>
            <person name="Brodie E.L."/>
            <person name="Williams K.H."/>
            <person name="Hubbard S.S."/>
            <person name="Banfield J.F."/>
        </authorList>
    </citation>
    <scope>NUCLEOTIDE SEQUENCE [LARGE SCALE GENOMIC DNA]</scope>
</reference>
<dbReference type="GO" id="GO:0005524">
    <property type="term" value="F:ATP binding"/>
    <property type="evidence" value="ECO:0007669"/>
    <property type="project" value="UniProtKB-KW"/>
</dbReference>
<sequence>MFPDKKTQETIVLSVGGSLLVPNGGVDTLFLSQLNSFIRKHIKKGRKFFIVVGGGKTARRYRDAGKQVIGELTADDLDWLGIHATRLNAHLLRTIFQDIAHQRIIENYHKRLRNWKESVVIGAGWLPGHSTDYDAVLLAKEYRASVLINLSNIDWVYDKDPQKHKDAKPIERTTWEYFEKIVGKIWEPGINAPFDPVASQLAKKIGLTVIIANGNNLSNLDNILNGHPYKGTMITPLKIDADFFDREYFERQKGEYRLAYTESTLGSFFQTIANWYRALWIKFFLDPKDVLDVGCGTGKLVGTLRRLGIKAYGIDISNYALEKVKPELQPFIKNGDIIKIPFKSESFELVVSFDVLEHLERSNLQRAIKESARVSKKWILHKVYTKENKWITFLHGHDLSHMSVLSHQYWLNLFKYIDNITVVRKGLIKLPSFFESMFLLKKK</sequence>
<dbReference type="Pfam" id="PF00696">
    <property type="entry name" value="AA_kinase"/>
    <property type="match status" value="1"/>
</dbReference>
<evidence type="ECO:0000256" key="2">
    <source>
        <dbReference type="ARBA" id="ARBA00007614"/>
    </source>
</evidence>
<dbReference type="NCBIfam" id="TIGR02076">
    <property type="entry name" value="pyrH_arch"/>
    <property type="match status" value="1"/>
</dbReference>
<dbReference type="InterPro" id="IPR029063">
    <property type="entry name" value="SAM-dependent_MTases_sf"/>
</dbReference>
<dbReference type="GO" id="GO:0008757">
    <property type="term" value="F:S-adenosylmethionine-dependent methyltransferase activity"/>
    <property type="evidence" value="ECO:0007669"/>
    <property type="project" value="InterPro"/>
</dbReference>
<evidence type="ECO:0000256" key="4">
    <source>
        <dbReference type="ARBA" id="ARBA00022490"/>
    </source>
</evidence>
<evidence type="ECO:0000313" key="14">
    <source>
        <dbReference type="Proteomes" id="UP000177418"/>
    </source>
</evidence>
<dbReference type="InterPro" id="IPR001048">
    <property type="entry name" value="Asp/Glu/Uridylate_kinase"/>
</dbReference>
<keyword evidence="8" id="KW-0067">ATP-binding</keyword>
<feature type="domain" description="Methyltransferase type 11" evidence="12">
    <location>
        <begin position="291"/>
        <end position="377"/>
    </location>
</feature>
<accession>A0A1F7JIA7</accession>
<dbReference type="AlphaFoldDB" id="A0A1F7JIA7"/>
<evidence type="ECO:0000259" key="11">
    <source>
        <dbReference type="Pfam" id="PF00696"/>
    </source>
</evidence>
<evidence type="ECO:0000256" key="5">
    <source>
        <dbReference type="ARBA" id="ARBA00022679"/>
    </source>
</evidence>
<evidence type="ECO:0000256" key="6">
    <source>
        <dbReference type="ARBA" id="ARBA00022741"/>
    </source>
</evidence>
<dbReference type="InterPro" id="IPR013216">
    <property type="entry name" value="Methyltransf_11"/>
</dbReference>
<keyword evidence="4" id="KW-0963">Cytoplasm</keyword>
<keyword evidence="5" id="KW-0808">Transferase</keyword>